<dbReference type="EC" id="2.8.2.20" evidence="2 5"/>
<name>A0A3R7Q1E4_PENVA</name>
<dbReference type="InterPro" id="IPR027417">
    <property type="entry name" value="P-loop_NTPase"/>
</dbReference>
<proteinExistence type="inferred from homology"/>
<reference evidence="6 7" key="1">
    <citation type="submission" date="2018-04" db="EMBL/GenBank/DDBJ databases">
        <authorList>
            <person name="Zhang X."/>
            <person name="Yuan J."/>
            <person name="Li F."/>
            <person name="Xiang J."/>
        </authorList>
    </citation>
    <scope>NUCLEOTIDE SEQUENCE [LARGE SCALE GENOMIC DNA]</scope>
    <source>
        <tissue evidence="6">Muscle</tissue>
    </source>
</reference>
<dbReference type="InterPro" id="IPR026634">
    <property type="entry name" value="TPST-like"/>
</dbReference>
<evidence type="ECO:0000313" key="7">
    <source>
        <dbReference type="Proteomes" id="UP000283509"/>
    </source>
</evidence>
<comment type="caution">
    <text evidence="6">The sequence shown here is derived from an EMBL/GenBank/DDBJ whole genome shotgun (WGS) entry which is preliminary data.</text>
</comment>
<dbReference type="Pfam" id="PF13469">
    <property type="entry name" value="Sulfotransfer_3"/>
    <property type="match status" value="1"/>
</dbReference>
<gene>
    <name evidence="6" type="ORF">C7M84_015967</name>
</gene>
<protein>
    <recommendedName>
        <fullName evidence="2 5">Protein-tyrosine sulfotransferase</fullName>
        <ecNumber evidence="2 5">2.8.2.20</ecNumber>
    </recommendedName>
</protein>
<accession>A0A3R7Q1E4</accession>
<keyword evidence="7" id="KW-1185">Reference proteome</keyword>
<dbReference type="STRING" id="6689.A0A3R7Q1E4"/>
<dbReference type="AlphaFoldDB" id="A0A3R7Q1E4"/>
<dbReference type="SUPFAM" id="SSF52540">
    <property type="entry name" value="P-loop containing nucleoside triphosphate hydrolases"/>
    <property type="match status" value="1"/>
</dbReference>
<dbReference type="Gene3D" id="3.40.50.300">
    <property type="entry name" value="P-loop containing nucleotide triphosphate hydrolases"/>
    <property type="match status" value="1"/>
</dbReference>
<evidence type="ECO:0000256" key="3">
    <source>
        <dbReference type="ARBA" id="ARBA00022679"/>
    </source>
</evidence>
<evidence type="ECO:0000313" key="6">
    <source>
        <dbReference type="EMBL" id="ROT66036.1"/>
    </source>
</evidence>
<dbReference type="PANTHER" id="PTHR12788:SF10">
    <property type="entry name" value="PROTEIN-TYROSINE SULFOTRANSFERASE"/>
    <property type="match status" value="1"/>
</dbReference>
<dbReference type="OrthoDB" id="545675at2759"/>
<reference evidence="6 7" key="2">
    <citation type="submission" date="2019-01" db="EMBL/GenBank/DDBJ databases">
        <title>The decoding of complex shrimp genome reveals the adaptation for benthos swimmer, frequently molting mechanism and breeding impact on genome.</title>
        <authorList>
            <person name="Sun Y."/>
            <person name="Gao Y."/>
            <person name="Yu Y."/>
        </authorList>
    </citation>
    <scope>NUCLEOTIDE SEQUENCE [LARGE SCALE GENOMIC DNA]</scope>
    <source>
        <tissue evidence="6">Muscle</tissue>
    </source>
</reference>
<evidence type="ECO:0000256" key="2">
    <source>
        <dbReference type="ARBA" id="ARBA00013262"/>
    </source>
</evidence>
<evidence type="ECO:0000256" key="4">
    <source>
        <dbReference type="ARBA" id="ARBA00048460"/>
    </source>
</evidence>
<evidence type="ECO:0000256" key="1">
    <source>
        <dbReference type="ARBA" id="ARBA00009988"/>
    </source>
</evidence>
<keyword evidence="3 5" id="KW-0808">Transferase</keyword>
<comment type="function">
    <text evidence="5">Catalyzes the O-sulfation of tyrosine residues within acidic motifs of polypeptides, using 3'-phosphoadenylyl sulfate (PAPS) as cosubstrate.</text>
</comment>
<dbReference type="GO" id="GO:0008476">
    <property type="term" value="F:protein-tyrosine sulfotransferase activity"/>
    <property type="evidence" value="ECO:0007669"/>
    <property type="project" value="UniProtKB-EC"/>
</dbReference>
<organism evidence="6 7">
    <name type="scientific">Penaeus vannamei</name>
    <name type="common">Whiteleg shrimp</name>
    <name type="synonym">Litopenaeus vannamei</name>
    <dbReference type="NCBI Taxonomy" id="6689"/>
    <lineage>
        <taxon>Eukaryota</taxon>
        <taxon>Metazoa</taxon>
        <taxon>Ecdysozoa</taxon>
        <taxon>Arthropoda</taxon>
        <taxon>Crustacea</taxon>
        <taxon>Multicrustacea</taxon>
        <taxon>Malacostraca</taxon>
        <taxon>Eumalacostraca</taxon>
        <taxon>Eucarida</taxon>
        <taxon>Decapoda</taxon>
        <taxon>Dendrobranchiata</taxon>
        <taxon>Penaeoidea</taxon>
        <taxon>Penaeidae</taxon>
        <taxon>Penaeus</taxon>
    </lineage>
</organism>
<comment type="similarity">
    <text evidence="1 5">Belongs to the protein sulfotransferase family.</text>
</comment>
<dbReference type="PANTHER" id="PTHR12788">
    <property type="entry name" value="PROTEIN-TYROSINE SULFOTRANSFERASE 2"/>
    <property type="match status" value="1"/>
</dbReference>
<sequence>MNTQCSELGPDRCLPVYYEQLVLHPEEWMKKILTFLEVPWDDAVLHHEEFVNKPGGVSLSKVERSSDQVVKPVNLDALSKWVGQIPKDVVEDMANIAPMLAVLGYDPNGNPPNYGSADPIVANNTKRIQRESNVWQDRAQEVLSLSKHRRGDNT</sequence>
<dbReference type="EMBL" id="QCYY01002998">
    <property type="protein sequence ID" value="ROT66036.1"/>
    <property type="molecule type" value="Genomic_DNA"/>
</dbReference>
<comment type="catalytic activity">
    <reaction evidence="4 5">
        <text>L-tyrosyl-[protein] + 3'-phosphoadenylyl sulfate = O-sulfo-L-tyrosine-[protein] + adenosine 3',5'-bisphosphate + H(+)</text>
        <dbReference type="Rhea" id="RHEA:16801"/>
        <dbReference type="Rhea" id="RHEA-COMP:10136"/>
        <dbReference type="Rhea" id="RHEA-COMP:11688"/>
        <dbReference type="ChEBI" id="CHEBI:15378"/>
        <dbReference type="ChEBI" id="CHEBI:46858"/>
        <dbReference type="ChEBI" id="CHEBI:58339"/>
        <dbReference type="ChEBI" id="CHEBI:58343"/>
        <dbReference type="ChEBI" id="CHEBI:65286"/>
        <dbReference type="EC" id="2.8.2.20"/>
    </reaction>
</comment>
<evidence type="ECO:0000256" key="5">
    <source>
        <dbReference type="RuleBase" id="RU365018"/>
    </source>
</evidence>
<dbReference type="Proteomes" id="UP000283509">
    <property type="component" value="Unassembled WGS sequence"/>
</dbReference>
<dbReference type="GO" id="GO:0005794">
    <property type="term" value="C:Golgi apparatus"/>
    <property type="evidence" value="ECO:0007669"/>
    <property type="project" value="UniProtKB-ARBA"/>
</dbReference>